<feature type="transmembrane region" description="Helical" evidence="1">
    <location>
        <begin position="73"/>
        <end position="91"/>
    </location>
</feature>
<reference evidence="2 3" key="1">
    <citation type="submission" date="2017-09" db="EMBL/GenBank/DDBJ databases">
        <title>Large-scale bioinformatics analysis of Bacillus genomes uncovers conserved roles of natural products in bacterial physiology.</title>
        <authorList>
            <consortium name="Agbiome Team Llc"/>
            <person name="Bleich R.M."/>
            <person name="Grubbs K.J."/>
            <person name="Santa Maria K.C."/>
            <person name="Allen S.E."/>
            <person name="Farag S."/>
            <person name="Shank E.A."/>
            <person name="Bowers A."/>
        </authorList>
    </citation>
    <scope>NUCLEOTIDE SEQUENCE [LARGE SCALE GENOMIC DNA]</scope>
    <source>
        <strain evidence="2 3">AFS065400</strain>
    </source>
</reference>
<dbReference type="AlphaFoldDB" id="A0A9X7ATL9"/>
<dbReference type="Proteomes" id="UP000226106">
    <property type="component" value="Unassembled WGS sequence"/>
</dbReference>
<organism evidence="2 3">
    <name type="scientific">Bacillus thuringiensis</name>
    <dbReference type="NCBI Taxonomy" id="1428"/>
    <lineage>
        <taxon>Bacteria</taxon>
        <taxon>Bacillati</taxon>
        <taxon>Bacillota</taxon>
        <taxon>Bacilli</taxon>
        <taxon>Bacillales</taxon>
        <taxon>Bacillaceae</taxon>
        <taxon>Bacillus</taxon>
        <taxon>Bacillus cereus group</taxon>
    </lineage>
</organism>
<sequence length="104" mass="12755">MYQFLTYEIFGMQWWLFLLWIVYVIFTLVNAFGLYSKYHYYTKRQPFPMTNAIRQTFFEREYFTLYDLLRTPLVLPAIVLGVFVLFLQGCLKKFLKVKLFKFKS</sequence>
<evidence type="ECO:0000313" key="2">
    <source>
        <dbReference type="EMBL" id="PFT50823.1"/>
    </source>
</evidence>
<protein>
    <submittedName>
        <fullName evidence="2">Uncharacterized protein</fullName>
    </submittedName>
</protein>
<name>A0A9X7ATL9_BACTU</name>
<keyword evidence="1" id="KW-0812">Transmembrane</keyword>
<dbReference type="RefSeq" id="WP_098640117.1">
    <property type="nucleotide sequence ID" value="NZ_NVCO01000007.1"/>
</dbReference>
<keyword evidence="1" id="KW-1133">Transmembrane helix</keyword>
<accession>A0A9X7ATL9</accession>
<gene>
    <name evidence="2" type="ORF">COK72_02115</name>
</gene>
<keyword evidence="1" id="KW-0472">Membrane</keyword>
<proteinExistence type="predicted"/>
<comment type="caution">
    <text evidence="2">The sequence shown here is derived from an EMBL/GenBank/DDBJ whole genome shotgun (WGS) entry which is preliminary data.</text>
</comment>
<feature type="transmembrane region" description="Helical" evidence="1">
    <location>
        <begin position="12"/>
        <end position="35"/>
    </location>
</feature>
<evidence type="ECO:0000313" key="3">
    <source>
        <dbReference type="Proteomes" id="UP000226106"/>
    </source>
</evidence>
<dbReference type="EMBL" id="NVCO01000007">
    <property type="protein sequence ID" value="PFT50823.1"/>
    <property type="molecule type" value="Genomic_DNA"/>
</dbReference>
<evidence type="ECO:0000256" key="1">
    <source>
        <dbReference type="SAM" id="Phobius"/>
    </source>
</evidence>